<keyword evidence="2" id="KW-1003">Cell membrane</keyword>
<evidence type="ECO:0000256" key="3">
    <source>
        <dbReference type="ARBA" id="ARBA00022676"/>
    </source>
</evidence>
<keyword evidence="5" id="KW-0812">Transmembrane</keyword>
<dbReference type="GO" id="GO:0009103">
    <property type="term" value="P:lipopolysaccharide biosynthetic process"/>
    <property type="evidence" value="ECO:0007669"/>
    <property type="project" value="UniProtKB-ARBA"/>
</dbReference>
<keyword evidence="4" id="KW-0808">Transferase</keyword>
<evidence type="ECO:0000256" key="1">
    <source>
        <dbReference type="ARBA" id="ARBA00004651"/>
    </source>
</evidence>
<dbReference type="Pfam" id="PF13231">
    <property type="entry name" value="PMT_2"/>
    <property type="match status" value="1"/>
</dbReference>
<dbReference type="Proteomes" id="UP000287394">
    <property type="component" value="Chromosome"/>
</dbReference>
<sequence>MLFALTVFRLWYGGAHQLLQDEAYYWQWSRHLDWGYYDNTPLLAVVIRVFTTLLGPTELGVRAGAVFCALVVSIFIYLIMRRLAGARVALASVAMASILPLFALGADTMTQDPVQLAFWAATLYVVLLALDGRGWLWILAGALAGLTAMAKLNGLLLLPSILLFLALSPAHRHWLRRPEPYLAAAIALAIFSPFVWWNHTHQNAFWLHIHAMGTRNGEHDPPLKWFWRFLGDQLFLMSPLLMLMFLRGLWVDGKRSVGGKNDALLFLWCPSVVVFGATALLSLKSKVEGNWPAAAYVTAACLLAWALTEAWDSGARGRRWAAAAVGLSVLISAVILMPNLIYAVGYRFPNPSKDRTSELYGWRDMAARVQSERSAMGGDPFVFSVNYRMPSEMAFYLPGKPQTYSLFLKDRPNEYMFWENPDALKGRDAVYVEDTDDLNHLDDLKAVFTRVEPQPELLLYRDPPYGRKPIRTIQIVRCYGFKGYDPLQWRDGW</sequence>
<evidence type="ECO:0000313" key="9">
    <source>
        <dbReference type="Proteomes" id="UP000287394"/>
    </source>
</evidence>
<evidence type="ECO:0000256" key="2">
    <source>
        <dbReference type="ARBA" id="ARBA00022475"/>
    </source>
</evidence>
<proteinExistence type="predicted"/>
<dbReference type="InterPro" id="IPR038731">
    <property type="entry name" value="RgtA/B/C-like"/>
</dbReference>
<accession>A0A402CTK7</accession>
<dbReference type="GO" id="GO:0016763">
    <property type="term" value="F:pentosyltransferase activity"/>
    <property type="evidence" value="ECO:0007669"/>
    <property type="project" value="TreeGrafter"/>
</dbReference>
<evidence type="ECO:0000256" key="6">
    <source>
        <dbReference type="ARBA" id="ARBA00022989"/>
    </source>
</evidence>
<organism evidence="8 9">
    <name type="scientific">Capsulimonas corticalis</name>
    <dbReference type="NCBI Taxonomy" id="2219043"/>
    <lineage>
        <taxon>Bacteria</taxon>
        <taxon>Bacillati</taxon>
        <taxon>Armatimonadota</taxon>
        <taxon>Armatimonadia</taxon>
        <taxon>Capsulimonadales</taxon>
        <taxon>Capsulimonadaceae</taxon>
        <taxon>Capsulimonas</taxon>
    </lineage>
</organism>
<keyword evidence="7" id="KW-0472">Membrane</keyword>
<comment type="subcellular location">
    <subcellularLocation>
        <location evidence="1">Cell membrane</location>
        <topology evidence="1">Multi-pass membrane protein</topology>
    </subcellularLocation>
</comment>
<dbReference type="AlphaFoldDB" id="A0A402CTK7"/>
<name>A0A402CTK7_9BACT</name>
<keyword evidence="9" id="KW-1185">Reference proteome</keyword>
<gene>
    <name evidence="8" type="ORF">CCAX7_27490</name>
</gene>
<dbReference type="EMBL" id="AP025739">
    <property type="protein sequence ID" value="BDI30698.1"/>
    <property type="molecule type" value="Genomic_DNA"/>
</dbReference>
<dbReference type="GO" id="GO:0005886">
    <property type="term" value="C:plasma membrane"/>
    <property type="evidence" value="ECO:0007669"/>
    <property type="project" value="UniProtKB-SubCell"/>
</dbReference>
<keyword evidence="6" id="KW-1133">Transmembrane helix</keyword>
<evidence type="ECO:0000256" key="7">
    <source>
        <dbReference type="ARBA" id="ARBA00023136"/>
    </source>
</evidence>
<reference evidence="8 9" key="1">
    <citation type="journal article" date="2019" name="Int. J. Syst. Evol. Microbiol.">
        <title>Capsulimonas corticalis gen. nov., sp. nov., an aerobic capsulated bacterium, of a novel bacterial order, Capsulimonadales ord. nov., of the class Armatimonadia of the phylum Armatimonadetes.</title>
        <authorList>
            <person name="Li J."/>
            <person name="Kudo C."/>
            <person name="Tonouchi A."/>
        </authorList>
    </citation>
    <scope>NUCLEOTIDE SEQUENCE [LARGE SCALE GENOMIC DNA]</scope>
    <source>
        <strain evidence="8 9">AX-7</strain>
    </source>
</reference>
<keyword evidence="3" id="KW-0328">Glycosyltransferase</keyword>
<dbReference type="InterPro" id="IPR050297">
    <property type="entry name" value="LipidA_mod_glycosyltrf_83"/>
</dbReference>
<dbReference type="PANTHER" id="PTHR33908">
    <property type="entry name" value="MANNOSYLTRANSFERASE YKCB-RELATED"/>
    <property type="match status" value="1"/>
</dbReference>
<evidence type="ECO:0000256" key="5">
    <source>
        <dbReference type="ARBA" id="ARBA00022692"/>
    </source>
</evidence>
<evidence type="ECO:0000313" key="8">
    <source>
        <dbReference type="EMBL" id="BDI30698.1"/>
    </source>
</evidence>
<dbReference type="KEGG" id="ccot:CCAX7_27490"/>
<protein>
    <submittedName>
        <fullName evidence="8">Uncharacterized protein</fullName>
    </submittedName>
</protein>
<evidence type="ECO:0000256" key="4">
    <source>
        <dbReference type="ARBA" id="ARBA00022679"/>
    </source>
</evidence>
<dbReference type="PANTHER" id="PTHR33908:SF11">
    <property type="entry name" value="MEMBRANE PROTEIN"/>
    <property type="match status" value="1"/>
</dbReference>